<feature type="signal peptide" evidence="1">
    <location>
        <begin position="1"/>
        <end position="19"/>
    </location>
</feature>
<organism evidence="2 3">
    <name type="scientific">Pannus brasiliensis CCIBt3594</name>
    <dbReference type="NCBI Taxonomy" id="1427578"/>
    <lineage>
        <taxon>Bacteria</taxon>
        <taxon>Bacillati</taxon>
        <taxon>Cyanobacteriota</taxon>
        <taxon>Cyanophyceae</taxon>
        <taxon>Oscillatoriophycideae</taxon>
        <taxon>Chroococcales</taxon>
        <taxon>Microcystaceae</taxon>
        <taxon>Pannus</taxon>
    </lineage>
</organism>
<proteinExistence type="predicted"/>
<evidence type="ECO:0000313" key="3">
    <source>
        <dbReference type="Proteomes" id="UP001328733"/>
    </source>
</evidence>
<accession>A0AAW9QYD6</accession>
<dbReference type="EMBL" id="JBAFSM010000043">
    <property type="protein sequence ID" value="MEG3439246.1"/>
    <property type="molecule type" value="Genomic_DNA"/>
</dbReference>
<feature type="chain" id="PRO_5043656553" evidence="1">
    <location>
        <begin position="20"/>
        <end position="90"/>
    </location>
</feature>
<evidence type="ECO:0000256" key="1">
    <source>
        <dbReference type="SAM" id="SignalP"/>
    </source>
</evidence>
<dbReference type="AlphaFoldDB" id="A0AAW9QYD6"/>
<dbReference type="RefSeq" id="WP_332866731.1">
    <property type="nucleotide sequence ID" value="NZ_JBAFSM010000043.1"/>
</dbReference>
<comment type="caution">
    <text evidence="2">The sequence shown here is derived from an EMBL/GenBank/DDBJ whole genome shotgun (WGS) entry which is preliminary data.</text>
</comment>
<evidence type="ECO:0000313" key="2">
    <source>
        <dbReference type="EMBL" id="MEG3439246.1"/>
    </source>
</evidence>
<keyword evidence="1" id="KW-0732">Signal</keyword>
<dbReference type="Proteomes" id="UP001328733">
    <property type="component" value="Unassembled WGS sequence"/>
</dbReference>
<name>A0AAW9QYD6_9CHRO</name>
<gene>
    <name evidence="2" type="ORF">V0288_19125</name>
</gene>
<reference evidence="2 3" key="1">
    <citation type="submission" date="2024-01" db="EMBL/GenBank/DDBJ databases">
        <title>Genomic insights into the taxonomy and metabolism of the cyanobacterium Pannus brasiliensis CCIBt3594.</title>
        <authorList>
            <person name="Machado M."/>
            <person name="Botero N.B."/>
            <person name="Andreote A.P.D."/>
            <person name="Feitosa A.M.T."/>
            <person name="Popin R."/>
            <person name="Sivonen K."/>
            <person name="Fiore M.F."/>
        </authorList>
    </citation>
    <scope>NUCLEOTIDE SEQUENCE [LARGE SCALE GENOMIC DNA]</scope>
    <source>
        <strain evidence="2 3">CCIBt3594</strain>
    </source>
</reference>
<sequence>MSKKMLFLALGLLSVTAFTTVGMKEGASKNDRLSANDLCQYFGYRDASEIRSANETKYYTCNETKDFPRTSRLTIACTSAGCLIVNITKS</sequence>
<keyword evidence="3" id="KW-1185">Reference proteome</keyword>
<protein>
    <submittedName>
        <fullName evidence="2">Uncharacterized protein</fullName>
    </submittedName>
</protein>